<name>A0ACB6RF07_9PLEO</name>
<dbReference type="EMBL" id="MU003492">
    <property type="protein sequence ID" value="KAF2477888.1"/>
    <property type="molecule type" value="Genomic_DNA"/>
</dbReference>
<organism evidence="1 2">
    <name type="scientific">Lindgomyces ingoldianus</name>
    <dbReference type="NCBI Taxonomy" id="673940"/>
    <lineage>
        <taxon>Eukaryota</taxon>
        <taxon>Fungi</taxon>
        <taxon>Dikarya</taxon>
        <taxon>Ascomycota</taxon>
        <taxon>Pezizomycotina</taxon>
        <taxon>Dothideomycetes</taxon>
        <taxon>Pleosporomycetidae</taxon>
        <taxon>Pleosporales</taxon>
        <taxon>Lindgomycetaceae</taxon>
        <taxon>Lindgomyces</taxon>
    </lineage>
</organism>
<evidence type="ECO:0000313" key="2">
    <source>
        <dbReference type="Proteomes" id="UP000799755"/>
    </source>
</evidence>
<reference evidence="1" key="1">
    <citation type="journal article" date="2020" name="Stud. Mycol.">
        <title>101 Dothideomycetes genomes: a test case for predicting lifestyles and emergence of pathogens.</title>
        <authorList>
            <person name="Haridas S."/>
            <person name="Albert R."/>
            <person name="Binder M."/>
            <person name="Bloem J."/>
            <person name="Labutti K."/>
            <person name="Salamov A."/>
            <person name="Andreopoulos B."/>
            <person name="Baker S."/>
            <person name="Barry K."/>
            <person name="Bills G."/>
            <person name="Bluhm B."/>
            <person name="Cannon C."/>
            <person name="Castanera R."/>
            <person name="Culley D."/>
            <person name="Daum C."/>
            <person name="Ezra D."/>
            <person name="Gonzalez J."/>
            <person name="Henrissat B."/>
            <person name="Kuo A."/>
            <person name="Liang C."/>
            <person name="Lipzen A."/>
            <person name="Lutzoni F."/>
            <person name="Magnuson J."/>
            <person name="Mondo S."/>
            <person name="Nolan M."/>
            <person name="Ohm R."/>
            <person name="Pangilinan J."/>
            <person name="Park H.-J."/>
            <person name="Ramirez L."/>
            <person name="Alfaro M."/>
            <person name="Sun H."/>
            <person name="Tritt A."/>
            <person name="Yoshinaga Y."/>
            <person name="Zwiers L.-H."/>
            <person name="Turgeon B."/>
            <person name="Goodwin S."/>
            <person name="Spatafora J."/>
            <person name="Crous P."/>
            <person name="Grigoriev I."/>
        </authorList>
    </citation>
    <scope>NUCLEOTIDE SEQUENCE</scope>
    <source>
        <strain evidence="1">ATCC 200398</strain>
    </source>
</reference>
<proteinExistence type="predicted"/>
<accession>A0ACB6RF07</accession>
<evidence type="ECO:0000313" key="1">
    <source>
        <dbReference type="EMBL" id="KAF2477888.1"/>
    </source>
</evidence>
<keyword evidence="2" id="KW-1185">Reference proteome</keyword>
<comment type="caution">
    <text evidence="1">The sequence shown here is derived from an EMBL/GenBank/DDBJ whole genome shotgun (WGS) entry which is preliminary data.</text>
</comment>
<gene>
    <name evidence="1" type="ORF">BDR25DRAFT_250230</name>
</gene>
<sequence length="590" mass="67507">MNWARDNANLSEEDLKTVFKYEPKESTVIRMLASQDWRVEISSQESEKQWSQWIENDLPSINGSDSGVVLLLAKRSGEPALQRVKKVTSDDWIERANKESHLVCDLRRADTFSPLQEKEQSNPSSAARQILSGRRGVRTIPFSRDTFWQITSSFHTHGSIARVVSRTDVPVFTCNKVRMTEPAYVYNCRSSNAWEMDLALTATHFPKSRLTFAILFGCPFSIEKEIVMRLARVKAEAAHPLLLPGMFAEFEARRHTTLVEEMGNKLEALIFQLDFQSNNLKGPQRAEAEARSKEKRTAYLDLAYLRNSLVSWNIQLAKMVQHCRQLNRDEYRNVNGNNDLLYPSHSARVGRPAERIETRSVGNSRSPSRDEWFEVEASAECEPLIQDENADLTRTWDCTMPINLNSSICLSKDKCVELGPLGTKNNELVMTERLSQMTGKNQDDIGEDTYSQMRDAGFKIESRLMSIRDENDDKIRDCTMRVEGMAMATQWSHSETNVEVALATNQDSRHMRSIALVTMIFLPGTFFASMFSMTFFNWSNQPGTQTVSTYLWVYVLITISFTALTIGLWYYIVVFRHSRGKRKDRGDLEG</sequence>
<protein>
    <submittedName>
        <fullName evidence="1">Uncharacterized protein</fullName>
    </submittedName>
</protein>
<dbReference type="Proteomes" id="UP000799755">
    <property type="component" value="Unassembled WGS sequence"/>
</dbReference>